<evidence type="ECO:0000256" key="5">
    <source>
        <dbReference type="ARBA" id="ARBA00023136"/>
    </source>
</evidence>
<dbReference type="GO" id="GO:0012505">
    <property type="term" value="C:endomembrane system"/>
    <property type="evidence" value="ECO:0007669"/>
    <property type="project" value="UniProtKB-SubCell"/>
</dbReference>
<dbReference type="PANTHER" id="PTHR28556:SF6">
    <property type="entry name" value="TRANSMEMBRANE PROTEIN 106A"/>
    <property type="match status" value="1"/>
</dbReference>
<feature type="transmembrane region" description="Helical" evidence="6">
    <location>
        <begin position="90"/>
        <end position="111"/>
    </location>
</feature>
<keyword evidence="4 6" id="KW-1133">Transmembrane helix</keyword>
<keyword evidence="5 6" id="KW-0472">Membrane</keyword>
<evidence type="ECO:0008006" key="11">
    <source>
        <dbReference type="Google" id="ProtNLM"/>
    </source>
</evidence>
<dbReference type="InterPro" id="IPR009790">
    <property type="entry name" value="TMEM106"/>
</dbReference>
<keyword evidence="10" id="KW-1185">Reference proteome</keyword>
<dbReference type="AlphaFoldDB" id="A0A9D3T3S1"/>
<comment type="subcellular location">
    <subcellularLocation>
        <location evidence="1">Endomembrane system</location>
    </subcellularLocation>
</comment>
<evidence type="ECO:0000256" key="2">
    <source>
        <dbReference type="ARBA" id="ARBA00008111"/>
    </source>
</evidence>
<dbReference type="PANTHER" id="PTHR28556">
    <property type="entry name" value="TRANSMEMBRANE PROTEIN 106B"/>
    <property type="match status" value="1"/>
</dbReference>
<feature type="domain" description="Transmembrane protein 106 C-terminal" evidence="7">
    <location>
        <begin position="112"/>
        <end position="248"/>
    </location>
</feature>
<evidence type="ECO:0000259" key="8">
    <source>
        <dbReference type="Pfam" id="PF21002"/>
    </source>
</evidence>
<reference evidence="9" key="1">
    <citation type="submission" date="2021-01" db="EMBL/GenBank/DDBJ databases">
        <authorList>
            <person name="Zahm M."/>
            <person name="Roques C."/>
            <person name="Cabau C."/>
            <person name="Klopp C."/>
            <person name="Donnadieu C."/>
            <person name="Jouanno E."/>
            <person name="Lampietro C."/>
            <person name="Louis A."/>
            <person name="Herpin A."/>
            <person name="Echchiki A."/>
            <person name="Berthelot C."/>
            <person name="Parey E."/>
            <person name="Roest-Crollius H."/>
            <person name="Braasch I."/>
            <person name="Postlethwait J."/>
            <person name="Bobe J."/>
            <person name="Montfort J."/>
            <person name="Bouchez O."/>
            <person name="Begum T."/>
            <person name="Mejri S."/>
            <person name="Adams A."/>
            <person name="Chen W.-J."/>
            <person name="Guiguen Y."/>
        </authorList>
    </citation>
    <scope>NUCLEOTIDE SEQUENCE</scope>
    <source>
        <strain evidence="9">YG-15Mar2019-1</strain>
        <tissue evidence="9">Brain</tissue>
    </source>
</reference>
<sequence length="253" mass="27918">MASLSMISVKKGEKEGAEMGLSLGRHNEDEEAIIPEGGRKVLRAEQNGAGDTLDCPTCRGTGRIPRGQESQLVAVIPCTDQRLKPRRTKLYVSVSVTLCLLASSLVLFFLFPRSVLLSPVAVKSVYVYFTPDTVDMTITNVLNITNNNFAMVQASDLGVQVLFYDTVLGTVGITNVTTVKPRSATAYTYDIPIQISDMGLNSYCKSTAIRIHTLFLHLQLTMKVYYLSHSEQLSLDTFEYIDCGTNTTVPHYF</sequence>
<dbReference type="OrthoDB" id="508875at2759"/>
<dbReference type="Proteomes" id="UP001046870">
    <property type="component" value="Chromosome 19"/>
</dbReference>
<keyword evidence="3 6" id="KW-0812">Transmembrane</keyword>
<evidence type="ECO:0000313" key="9">
    <source>
        <dbReference type="EMBL" id="KAG7459635.1"/>
    </source>
</evidence>
<dbReference type="InterPro" id="IPR048511">
    <property type="entry name" value="TMEM106_N"/>
</dbReference>
<evidence type="ECO:0000256" key="6">
    <source>
        <dbReference type="SAM" id="Phobius"/>
    </source>
</evidence>
<comment type="similarity">
    <text evidence="2">Belongs to the TMEM106 family.</text>
</comment>
<dbReference type="Pfam" id="PF07092">
    <property type="entry name" value="TMEM106"/>
    <property type="match status" value="1"/>
</dbReference>
<comment type="caution">
    <text evidence="9">The sequence shown here is derived from an EMBL/GenBank/DDBJ whole genome shotgun (WGS) entry which is preliminary data.</text>
</comment>
<feature type="domain" description="Transmembrane protein 106 N-terminal" evidence="8">
    <location>
        <begin position="46"/>
        <end position="89"/>
    </location>
</feature>
<proteinExistence type="inferred from homology"/>
<gene>
    <name evidence="9" type="ORF">MATL_G00212720</name>
</gene>
<dbReference type="Pfam" id="PF21002">
    <property type="entry name" value="TMEM106_N"/>
    <property type="match status" value="1"/>
</dbReference>
<organism evidence="9 10">
    <name type="scientific">Megalops atlanticus</name>
    <name type="common">Tarpon</name>
    <name type="synonym">Clupea gigantea</name>
    <dbReference type="NCBI Taxonomy" id="7932"/>
    <lineage>
        <taxon>Eukaryota</taxon>
        <taxon>Metazoa</taxon>
        <taxon>Chordata</taxon>
        <taxon>Craniata</taxon>
        <taxon>Vertebrata</taxon>
        <taxon>Euteleostomi</taxon>
        <taxon>Actinopterygii</taxon>
        <taxon>Neopterygii</taxon>
        <taxon>Teleostei</taxon>
        <taxon>Elopiformes</taxon>
        <taxon>Megalopidae</taxon>
        <taxon>Megalops</taxon>
    </lineage>
</organism>
<evidence type="ECO:0000313" key="10">
    <source>
        <dbReference type="Proteomes" id="UP001046870"/>
    </source>
</evidence>
<evidence type="ECO:0000256" key="1">
    <source>
        <dbReference type="ARBA" id="ARBA00004308"/>
    </source>
</evidence>
<dbReference type="EMBL" id="JAFDVH010000019">
    <property type="protein sequence ID" value="KAG7459635.1"/>
    <property type="molecule type" value="Genomic_DNA"/>
</dbReference>
<evidence type="ECO:0000256" key="3">
    <source>
        <dbReference type="ARBA" id="ARBA00022692"/>
    </source>
</evidence>
<accession>A0A9D3T3S1</accession>
<name>A0A9D3T3S1_MEGAT</name>
<evidence type="ECO:0000256" key="4">
    <source>
        <dbReference type="ARBA" id="ARBA00022989"/>
    </source>
</evidence>
<protein>
    <recommendedName>
        <fullName evidence="11">Transmembrane protein 106B</fullName>
    </recommendedName>
</protein>
<dbReference type="InterPro" id="IPR048509">
    <property type="entry name" value="TMEM106_C"/>
</dbReference>
<evidence type="ECO:0000259" key="7">
    <source>
        <dbReference type="Pfam" id="PF07092"/>
    </source>
</evidence>